<proteinExistence type="predicted"/>
<evidence type="ECO:0000313" key="2">
    <source>
        <dbReference type="EMBL" id="GBM00853.1"/>
    </source>
</evidence>
<comment type="caution">
    <text evidence="2">The sequence shown here is derived from an EMBL/GenBank/DDBJ whole genome shotgun (WGS) entry which is preliminary data.</text>
</comment>
<dbReference type="AlphaFoldDB" id="A0A4Y2C923"/>
<protein>
    <submittedName>
        <fullName evidence="2">Uncharacterized protein</fullName>
    </submittedName>
</protein>
<feature type="region of interest" description="Disordered" evidence="1">
    <location>
        <begin position="1"/>
        <end position="29"/>
    </location>
</feature>
<gene>
    <name evidence="2" type="ORF">AVEN_257364_1</name>
</gene>
<sequence length="115" mass="12979">MNLPNLNPRLTAPIFEPESPHKKASHRTPIKKIKDGESRKTAMLGTYHRGWRLVSYLTGDYTVRVDSVPMLSLGVLHLPLSPAAHKFRARYMPCLPPIDKWPSFSLLCGSLHAYS</sequence>
<dbReference type="EMBL" id="BGPR01000161">
    <property type="protein sequence ID" value="GBM00853.1"/>
    <property type="molecule type" value="Genomic_DNA"/>
</dbReference>
<organism evidence="2 3">
    <name type="scientific">Araneus ventricosus</name>
    <name type="common">Orbweaver spider</name>
    <name type="synonym">Epeira ventricosa</name>
    <dbReference type="NCBI Taxonomy" id="182803"/>
    <lineage>
        <taxon>Eukaryota</taxon>
        <taxon>Metazoa</taxon>
        <taxon>Ecdysozoa</taxon>
        <taxon>Arthropoda</taxon>
        <taxon>Chelicerata</taxon>
        <taxon>Arachnida</taxon>
        <taxon>Araneae</taxon>
        <taxon>Araneomorphae</taxon>
        <taxon>Entelegynae</taxon>
        <taxon>Araneoidea</taxon>
        <taxon>Araneidae</taxon>
        <taxon>Araneus</taxon>
    </lineage>
</organism>
<dbReference type="Proteomes" id="UP000499080">
    <property type="component" value="Unassembled WGS sequence"/>
</dbReference>
<evidence type="ECO:0000313" key="3">
    <source>
        <dbReference type="Proteomes" id="UP000499080"/>
    </source>
</evidence>
<evidence type="ECO:0000256" key="1">
    <source>
        <dbReference type="SAM" id="MobiDB-lite"/>
    </source>
</evidence>
<name>A0A4Y2C923_ARAVE</name>
<reference evidence="2 3" key="1">
    <citation type="journal article" date="2019" name="Sci. Rep.">
        <title>Orb-weaving spider Araneus ventricosus genome elucidates the spidroin gene catalogue.</title>
        <authorList>
            <person name="Kono N."/>
            <person name="Nakamura H."/>
            <person name="Ohtoshi R."/>
            <person name="Moran D.A.P."/>
            <person name="Shinohara A."/>
            <person name="Yoshida Y."/>
            <person name="Fujiwara M."/>
            <person name="Mori M."/>
            <person name="Tomita M."/>
            <person name="Arakawa K."/>
        </authorList>
    </citation>
    <scope>NUCLEOTIDE SEQUENCE [LARGE SCALE GENOMIC DNA]</scope>
</reference>
<keyword evidence="3" id="KW-1185">Reference proteome</keyword>
<accession>A0A4Y2C923</accession>